<feature type="signal peptide" evidence="1">
    <location>
        <begin position="1"/>
        <end position="30"/>
    </location>
</feature>
<proteinExistence type="predicted"/>
<dbReference type="InterPro" id="IPR005532">
    <property type="entry name" value="SUMF_dom"/>
</dbReference>
<dbReference type="PANTHER" id="PTHR23150">
    <property type="entry name" value="SULFATASE MODIFYING FACTOR 1, 2"/>
    <property type="match status" value="1"/>
</dbReference>
<dbReference type="InterPro" id="IPR016187">
    <property type="entry name" value="CTDL_fold"/>
</dbReference>
<feature type="chain" id="PRO_5019263682" description="Sulfatase-modifying factor enzyme-like domain-containing protein" evidence="1">
    <location>
        <begin position="31"/>
        <end position="278"/>
    </location>
</feature>
<name>A0A445N305_9BACT</name>
<accession>A0A445N305</accession>
<dbReference type="InterPro" id="IPR051043">
    <property type="entry name" value="Sulfatase_Mod_Factor_Kinase"/>
</dbReference>
<organism evidence="3">
    <name type="scientific">uncultured Desulfobacterium sp</name>
    <dbReference type="NCBI Taxonomy" id="201089"/>
    <lineage>
        <taxon>Bacteria</taxon>
        <taxon>Pseudomonadati</taxon>
        <taxon>Thermodesulfobacteriota</taxon>
        <taxon>Desulfobacteria</taxon>
        <taxon>Desulfobacterales</taxon>
        <taxon>Desulfobacteriaceae</taxon>
        <taxon>Desulfobacterium</taxon>
        <taxon>environmental samples</taxon>
    </lineage>
</organism>
<evidence type="ECO:0000259" key="2">
    <source>
        <dbReference type="Pfam" id="PF03781"/>
    </source>
</evidence>
<dbReference type="EMBL" id="OJIN01000226">
    <property type="protein sequence ID" value="SPD76063.1"/>
    <property type="molecule type" value="Genomic_DNA"/>
</dbReference>
<dbReference type="AlphaFoldDB" id="A0A445N305"/>
<dbReference type="Pfam" id="PF03781">
    <property type="entry name" value="FGE-sulfatase"/>
    <property type="match status" value="1"/>
</dbReference>
<dbReference type="GO" id="GO:0120147">
    <property type="term" value="F:formylglycine-generating oxidase activity"/>
    <property type="evidence" value="ECO:0007669"/>
    <property type="project" value="TreeGrafter"/>
</dbReference>
<keyword evidence="1" id="KW-0732">Signal</keyword>
<dbReference type="PANTHER" id="PTHR23150:SF19">
    <property type="entry name" value="FORMYLGLYCINE-GENERATING ENZYME"/>
    <property type="match status" value="1"/>
</dbReference>
<reference evidence="3" key="1">
    <citation type="submission" date="2018-01" db="EMBL/GenBank/DDBJ databases">
        <authorList>
            <person name="Regsiter A."/>
            <person name="William W."/>
        </authorList>
    </citation>
    <scope>NUCLEOTIDE SEQUENCE</scope>
    <source>
        <strain evidence="3">TRIP AH-1</strain>
    </source>
</reference>
<feature type="domain" description="Sulfatase-modifying factor enzyme-like" evidence="2">
    <location>
        <begin position="46"/>
        <end position="276"/>
    </location>
</feature>
<dbReference type="SUPFAM" id="SSF56436">
    <property type="entry name" value="C-type lectin-like"/>
    <property type="match status" value="1"/>
</dbReference>
<gene>
    <name evidence="3" type="ORF">PITCH_A800010</name>
</gene>
<protein>
    <recommendedName>
        <fullName evidence="2">Sulfatase-modifying factor enzyme-like domain-containing protein</fullName>
    </recommendedName>
</protein>
<dbReference type="Gene3D" id="3.90.1580.10">
    <property type="entry name" value="paralog of FGE (formylglycine-generating enzyme)"/>
    <property type="match status" value="1"/>
</dbReference>
<dbReference type="InterPro" id="IPR042095">
    <property type="entry name" value="SUMF_sf"/>
</dbReference>
<evidence type="ECO:0000313" key="3">
    <source>
        <dbReference type="EMBL" id="SPD76063.1"/>
    </source>
</evidence>
<sequence length="278" mass="32118">MSALHYQIKKFLFISAFVFSAHICQNSAYAENISQENMITNSIGMKFILIQAGKFMMGSKLTPEEIKEKYGGDAKWYNDESPQHEVTITTSYYIQSTEVTQGQWKAVMGVNPSGLKNCGVTCPIEKVSWFDVEEFINRLNQKEDTNTYRLPTEAEWEYACRAGSSTEFYFGDDKNKLEYYAWNNSNSDDWTHRVNLKRPNAWGLYDMHGNVWEWCQDWYSEYPSGPVTDPAGPETGSQRVSRGGSWRSAAMFCRSPHRYGVDPNFRRPTRGFRLVKNR</sequence>
<evidence type="ECO:0000256" key="1">
    <source>
        <dbReference type="SAM" id="SignalP"/>
    </source>
</evidence>